<accession>A0A6N7SC81</accession>
<dbReference type="Gene3D" id="3.30.1180.10">
    <property type="match status" value="1"/>
</dbReference>
<evidence type="ECO:0000313" key="5">
    <source>
        <dbReference type="Proteomes" id="UP000480929"/>
    </source>
</evidence>
<comment type="caution">
    <text evidence="2">The sequence shown here is derived from an EMBL/GenBank/DDBJ whole genome shotgun (WGS) entry which is preliminary data.</text>
</comment>
<dbReference type="PROSITE" id="PS51482">
    <property type="entry name" value="DEGV"/>
    <property type="match status" value="1"/>
</dbReference>
<dbReference type="InterPro" id="IPR003797">
    <property type="entry name" value="DegV"/>
</dbReference>
<evidence type="ECO:0000313" key="2">
    <source>
        <dbReference type="EMBL" id="MSA90926.1"/>
    </source>
</evidence>
<reference evidence="4 5" key="1">
    <citation type="journal article" date="2019" name="Nat. Med.">
        <title>A library of human gut bacterial isolates paired with longitudinal multiomics data enables mechanistic microbiome research.</title>
        <authorList>
            <person name="Poyet M."/>
            <person name="Groussin M."/>
            <person name="Gibbons S.M."/>
            <person name="Avila-Pacheco J."/>
            <person name="Jiang X."/>
            <person name="Kearney S.M."/>
            <person name="Perrotta A.R."/>
            <person name="Berdy B."/>
            <person name="Zhao S."/>
            <person name="Lieberman T.D."/>
            <person name="Swanson P.K."/>
            <person name="Smith M."/>
            <person name="Roesemann S."/>
            <person name="Alexander J.E."/>
            <person name="Rich S.A."/>
            <person name="Livny J."/>
            <person name="Vlamakis H."/>
            <person name="Clish C."/>
            <person name="Bullock K."/>
            <person name="Deik A."/>
            <person name="Scott J."/>
            <person name="Pierce K.A."/>
            <person name="Xavier R.J."/>
            <person name="Alm E.J."/>
        </authorList>
    </citation>
    <scope>NUCLEOTIDE SEQUENCE [LARGE SCALE GENOMIC DNA]</scope>
    <source>
        <strain evidence="2 4">BIOML-A4</strain>
        <strain evidence="3 5">BIOML-A5</strain>
    </source>
</reference>
<dbReference type="AlphaFoldDB" id="A0A6N7SC81"/>
<sequence length="280" mass="30397">MTVRIITDSTTDVTPAAARQLNLGVVPLKVLFGQEEYRDGIDLTMEEFYTKLTSNDQLPTTSQPSPNDFLTEFEKAKAAGEEIVVLTLSSQLSGTYQSAQLAKDYCEYEPIYIVDSLSATIGTQLLLREAIRLRDAGQSASQIAQQLEQLKERVTILAAVDTLEYLVKGGRLSKAAGFAGSLLGIHPMITLAEGKISVLGKARGKKATLQLFWQQMEKLGMPDLTFEPIFGYTGNREAVEDLITFMDEKAIVSPQVCGVGSVIGTHTGPGVSAIAYIRQA</sequence>
<dbReference type="PANTHER" id="PTHR33434">
    <property type="entry name" value="DEGV DOMAIN-CONTAINING PROTEIN DR_1986-RELATED"/>
    <property type="match status" value="1"/>
</dbReference>
<proteinExistence type="predicted"/>
<dbReference type="Pfam" id="PF02645">
    <property type="entry name" value="DegV"/>
    <property type="match status" value="1"/>
</dbReference>
<dbReference type="InterPro" id="IPR043168">
    <property type="entry name" value="DegV_C"/>
</dbReference>
<dbReference type="EMBL" id="WKPI01000041">
    <property type="protein sequence ID" value="MSC34697.1"/>
    <property type="molecule type" value="Genomic_DNA"/>
</dbReference>
<dbReference type="Gene3D" id="3.40.50.10170">
    <property type="match status" value="1"/>
</dbReference>
<dbReference type="GO" id="GO:0008289">
    <property type="term" value="F:lipid binding"/>
    <property type="evidence" value="ECO:0007669"/>
    <property type="project" value="UniProtKB-KW"/>
</dbReference>
<dbReference type="Proteomes" id="UP000480929">
    <property type="component" value="Unassembled WGS sequence"/>
</dbReference>
<name>A0A6N7SC81_9FIRM</name>
<dbReference type="EMBL" id="WKPJ01000038">
    <property type="protein sequence ID" value="MSA90926.1"/>
    <property type="molecule type" value="Genomic_DNA"/>
</dbReference>
<dbReference type="SUPFAM" id="SSF82549">
    <property type="entry name" value="DAK1/DegV-like"/>
    <property type="match status" value="1"/>
</dbReference>
<evidence type="ECO:0000256" key="1">
    <source>
        <dbReference type="ARBA" id="ARBA00023121"/>
    </source>
</evidence>
<dbReference type="OrthoDB" id="9781230at2"/>
<keyword evidence="1" id="KW-0446">Lipid-binding</keyword>
<dbReference type="PANTHER" id="PTHR33434:SF2">
    <property type="entry name" value="FATTY ACID-BINDING PROTEIN TM_1468"/>
    <property type="match status" value="1"/>
</dbReference>
<dbReference type="RefSeq" id="WP_154240352.1">
    <property type="nucleotide sequence ID" value="NZ_CALJPI010000210.1"/>
</dbReference>
<keyword evidence="5" id="KW-1185">Reference proteome</keyword>
<evidence type="ECO:0000313" key="3">
    <source>
        <dbReference type="EMBL" id="MSC34697.1"/>
    </source>
</evidence>
<dbReference type="NCBIfam" id="TIGR00762">
    <property type="entry name" value="DegV"/>
    <property type="match status" value="1"/>
</dbReference>
<gene>
    <name evidence="3" type="ORF">GKD88_16335</name>
    <name evidence="2" type="ORF">GKE08_16455</name>
</gene>
<organism evidence="2 4">
    <name type="scientific">Holdemania massiliensis</name>
    <dbReference type="NCBI Taxonomy" id="1468449"/>
    <lineage>
        <taxon>Bacteria</taxon>
        <taxon>Bacillati</taxon>
        <taxon>Bacillota</taxon>
        <taxon>Erysipelotrichia</taxon>
        <taxon>Erysipelotrichales</taxon>
        <taxon>Erysipelotrichaceae</taxon>
        <taxon>Holdemania</taxon>
    </lineage>
</organism>
<evidence type="ECO:0000313" key="4">
    <source>
        <dbReference type="Proteomes" id="UP000433575"/>
    </source>
</evidence>
<dbReference type="Proteomes" id="UP000433575">
    <property type="component" value="Unassembled WGS sequence"/>
</dbReference>
<protein>
    <submittedName>
        <fullName evidence="2">DegV family EDD domain-containing protein</fullName>
    </submittedName>
</protein>
<dbReference type="InterPro" id="IPR050270">
    <property type="entry name" value="DegV_domain_contain"/>
</dbReference>